<dbReference type="Proteomes" id="UP001501638">
    <property type="component" value="Unassembled WGS sequence"/>
</dbReference>
<feature type="domain" description="Type II methyltransferase M.TaqI-like" evidence="6">
    <location>
        <begin position="557"/>
        <end position="823"/>
    </location>
</feature>
<keyword evidence="4" id="KW-0949">S-adenosyl-L-methionine</keyword>
<protein>
    <recommendedName>
        <fullName evidence="1">site-specific DNA-methyltransferase (adenine-specific)</fullName>
        <ecNumber evidence="1">2.1.1.72</ecNumber>
    </recommendedName>
</protein>
<evidence type="ECO:0000259" key="6">
    <source>
        <dbReference type="Pfam" id="PF07669"/>
    </source>
</evidence>
<keyword evidence="3" id="KW-0808">Transferase</keyword>
<dbReference type="InterPro" id="IPR050953">
    <property type="entry name" value="N4_N6_ade-DNA_methylase"/>
</dbReference>
<dbReference type="SUPFAM" id="SSF53335">
    <property type="entry name" value="S-adenosyl-L-methionine-dependent methyltransferases"/>
    <property type="match status" value="1"/>
</dbReference>
<evidence type="ECO:0000256" key="5">
    <source>
        <dbReference type="ARBA" id="ARBA00047942"/>
    </source>
</evidence>
<evidence type="ECO:0000256" key="1">
    <source>
        <dbReference type="ARBA" id="ARBA00011900"/>
    </source>
</evidence>
<name>A0ABP5XED3_9ACTN</name>
<dbReference type="RefSeq" id="WP_344325759.1">
    <property type="nucleotide sequence ID" value="NZ_BAAASZ010000028.1"/>
</dbReference>
<dbReference type="PANTHER" id="PTHR33841">
    <property type="entry name" value="DNA METHYLTRANSFERASE YEEA-RELATED"/>
    <property type="match status" value="1"/>
</dbReference>
<reference evidence="8" key="1">
    <citation type="journal article" date="2019" name="Int. J. Syst. Evol. Microbiol.">
        <title>The Global Catalogue of Microorganisms (GCM) 10K type strain sequencing project: providing services to taxonomists for standard genome sequencing and annotation.</title>
        <authorList>
            <consortium name="The Broad Institute Genomics Platform"/>
            <consortium name="The Broad Institute Genome Sequencing Center for Infectious Disease"/>
            <person name="Wu L."/>
            <person name="Ma J."/>
        </authorList>
    </citation>
    <scope>NUCLEOTIDE SEQUENCE [LARGE SCALE GENOMIC DNA]</scope>
    <source>
        <strain evidence="8">JCM 6305</strain>
    </source>
</reference>
<dbReference type="PANTHER" id="PTHR33841:SF1">
    <property type="entry name" value="DNA METHYLTRANSFERASE A"/>
    <property type="match status" value="1"/>
</dbReference>
<proteinExistence type="predicted"/>
<dbReference type="Gene3D" id="3.40.50.150">
    <property type="entry name" value="Vaccinia Virus protein VP39"/>
    <property type="match status" value="2"/>
</dbReference>
<evidence type="ECO:0000313" key="8">
    <source>
        <dbReference type="Proteomes" id="UP001501638"/>
    </source>
</evidence>
<evidence type="ECO:0000313" key="7">
    <source>
        <dbReference type="EMBL" id="GAA2453722.1"/>
    </source>
</evidence>
<dbReference type="PRINTS" id="PR00507">
    <property type="entry name" value="N12N6MTFRASE"/>
</dbReference>
<gene>
    <name evidence="7" type="ORF">GCM10010405_41870</name>
</gene>
<dbReference type="EC" id="2.1.1.72" evidence="1"/>
<evidence type="ECO:0000256" key="2">
    <source>
        <dbReference type="ARBA" id="ARBA00022603"/>
    </source>
</evidence>
<dbReference type="Pfam" id="PF07669">
    <property type="entry name" value="Eco57I"/>
    <property type="match status" value="1"/>
</dbReference>
<dbReference type="InterPro" id="IPR011639">
    <property type="entry name" value="MethylTrfase_TaqI-like_dom"/>
</dbReference>
<organism evidence="7 8">
    <name type="scientific">Streptomyces macrosporus</name>
    <dbReference type="NCBI Taxonomy" id="44032"/>
    <lineage>
        <taxon>Bacteria</taxon>
        <taxon>Bacillati</taxon>
        <taxon>Actinomycetota</taxon>
        <taxon>Actinomycetes</taxon>
        <taxon>Kitasatosporales</taxon>
        <taxon>Streptomycetaceae</taxon>
        <taxon>Streptomyces</taxon>
    </lineage>
</organism>
<comment type="caution">
    <text evidence="7">The sequence shown here is derived from an EMBL/GenBank/DDBJ whole genome shotgun (WGS) entry which is preliminary data.</text>
</comment>
<comment type="catalytic activity">
    <reaction evidence="5">
        <text>a 2'-deoxyadenosine in DNA + S-adenosyl-L-methionine = an N(6)-methyl-2'-deoxyadenosine in DNA + S-adenosyl-L-homocysteine + H(+)</text>
        <dbReference type="Rhea" id="RHEA:15197"/>
        <dbReference type="Rhea" id="RHEA-COMP:12418"/>
        <dbReference type="Rhea" id="RHEA-COMP:12419"/>
        <dbReference type="ChEBI" id="CHEBI:15378"/>
        <dbReference type="ChEBI" id="CHEBI:57856"/>
        <dbReference type="ChEBI" id="CHEBI:59789"/>
        <dbReference type="ChEBI" id="CHEBI:90615"/>
        <dbReference type="ChEBI" id="CHEBI:90616"/>
        <dbReference type="EC" id="2.1.1.72"/>
    </reaction>
</comment>
<dbReference type="GO" id="GO:0008168">
    <property type="term" value="F:methyltransferase activity"/>
    <property type="evidence" value="ECO:0007669"/>
    <property type="project" value="UniProtKB-KW"/>
</dbReference>
<sequence>MSLARTLVTDTVATVGGLLPYDLLVRIKEGKEQTGSKPTDYRLYAKGETVRDAAERSWGYLRGVWAAYRDALARDGADDDPGVPAVGLTRERWLLPLFEQLGFGGLVAVPAPGLASRDGEKHFAISHHWEHVPVHLTGWNVPLDRRMPDIAPQAPQSLLQEYLNRSGDSVLWGVLSNGRQLRLLRESASLTGAAYLEFDLQAIFEGSRSDDFVLLWRLLHRTRFEPRTEGGPAATCPLEKWRTEAIDSGTRALKELRKGVEKAITAIGTGLIAHPDNAALREALHARKLSVRDLHPALLRLVYRLLFLFVAEDRDLLLDPEAPERARETYRKYFSTARLRRLARRTGTLHGDQWQALRLVIDGLGTPGGRPELGLPALGGLFEPTDKDRVLDGLSLSNQALYEAVRELSVVFDAKLGRPRPVDYRHLGADELGSVYESLLELEPRLDQGDVYVLKKLDGNDRKTSGSYYTPSPLIDCLLDSALDPVIDEAVRSGTTKEEREKALLALTVCDPACGSGHFLVAAARRIARRLAEVRTDDPEPGADDVRHALRDVVSRCVYGVDLNPTAVELAKVSLWIEAMEPGKPLTFLDAHIKHGNGLLGTTPKLLAGGLPDDAFKALEGDDPEWVKGLKKRNKDERQAWQTALRRGASQNALFSEEYALALSNVEVGEEVSKILGKDALDMEDVQDQARAYRELTTSRDYLRARRLADAWCAAFVWKKTKEASPPALTTKSLLALQAEDGGENLPEGTLKAVDKLRDEYRFFHWHLEFPEVFQVPADPAAPGVDERTGWKGGFSCVLGNPPWERVKLQEQEFFATRDEKIAKAANKAAREREIVKLAESEDEADRKLHAEFIAARRFSEGVSHLLRNSGRFPLAGRGDVNTYAVFAEAASLGIAPAGRFGLVLPTGIATDATTAAFFSDLVRTARLASFLDFENEAFILSRDVDHRVRFSLLTATGTGARVEEASFAFGVRHMEDLDSRRFAMPPEEILLVNPNTGTLPVFRTRRDAEITLTIYRRVPVLMKEPDETGRGGTNPWGLSFMRMFDMANDAHLFRNKDELEEEGWKLDGNVFVRPEVGDKRRYLPLYEAKMLHHFDHRYGTYEGQTKAQANMGTLPRVTPEQHDDPDFAPLPRYWVPEFDVDSGKRDKKGNRIMWAGVATRLADREWWNGWLMGWRDIARSTDTRTTMATVLPPYGVGHTNPLMFPRSAESAALLQACMSSFVFDYVIRQKIAGTHLTYGYLYQLPIPLLTQFHEAFREVGWFTDRVVELTYTSRDMANFAMDLGHEGAPFRWDESRRELLRAELDAAFFHLYGLDRDDVEYVMDTFLVVKREDEAAHDGTYRTKELILDIYDRMAEARATGREYRTVLNPPPGQGPRHNA</sequence>
<keyword evidence="2 7" id="KW-0489">Methyltransferase</keyword>
<dbReference type="InterPro" id="IPR029063">
    <property type="entry name" value="SAM-dependent_MTases_sf"/>
</dbReference>
<dbReference type="EMBL" id="BAAASZ010000028">
    <property type="protein sequence ID" value="GAA2453722.1"/>
    <property type="molecule type" value="Genomic_DNA"/>
</dbReference>
<keyword evidence="8" id="KW-1185">Reference proteome</keyword>
<accession>A0ABP5XED3</accession>
<dbReference type="GO" id="GO:0032259">
    <property type="term" value="P:methylation"/>
    <property type="evidence" value="ECO:0007669"/>
    <property type="project" value="UniProtKB-KW"/>
</dbReference>
<evidence type="ECO:0000256" key="3">
    <source>
        <dbReference type="ARBA" id="ARBA00022679"/>
    </source>
</evidence>
<evidence type="ECO:0000256" key="4">
    <source>
        <dbReference type="ARBA" id="ARBA00022691"/>
    </source>
</evidence>